<proteinExistence type="predicted"/>
<sequence>MTDATVCTSNSISVSWAECNKRNAFFDRLLLAAIVRHSANQRHLIVESKPQIKKKRKKLLTICDVASLKQNLNSFQPNLPSTRPERLFIMVIHAATASSEAFFVDKSRCEHFKSYQNRIISAASLMNILQNCKILAHPTTYKTNVILM</sequence>
<name>A0A1A9ZEG2_GLOPL</name>
<keyword evidence="2" id="KW-1185">Reference proteome</keyword>
<dbReference type="VEuPathDB" id="VectorBase:GPAI012166"/>
<dbReference type="AlphaFoldDB" id="A0A1A9ZEG2"/>
<accession>A0A1A9ZEG2</accession>
<protein>
    <submittedName>
        <fullName evidence="1">Uncharacterized protein</fullName>
    </submittedName>
</protein>
<reference evidence="1" key="2">
    <citation type="submission" date="2020-05" db="UniProtKB">
        <authorList>
            <consortium name="EnsemblMetazoa"/>
        </authorList>
    </citation>
    <scope>IDENTIFICATION</scope>
    <source>
        <strain evidence="1">IAEA</strain>
    </source>
</reference>
<evidence type="ECO:0000313" key="2">
    <source>
        <dbReference type="Proteomes" id="UP000092445"/>
    </source>
</evidence>
<reference evidence="2" key="1">
    <citation type="submission" date="2014-03" db="EMBL/GenBank/DDBJ databases">
        <authorList>
            <person name="Aksoy S."/>
            <person name="Warren W."/>
            <person name="Wilson R.K."/>
        </authorList>
    </citation>
    <scope>NUCLEOTIDE SEQUENCE [LARGE SCALE GENOMIC DNA]</scope>
    <source>
        <strain evidence="2">IAEA</strain>
    </source>
</reference>
<dbReference type="Proteomes" id="UP000092445">
    <property type="component" value="Unassembled WGS sequence"/>
</dbReference>
<dbReference type="EnsemblMetazoa" id="GPAI012166-RA">
    <property type="protein sequence ID" value="GPAI012166-PA"/>
    <property type="gene ID" value="GPAI012166"/>
</dbReference>
<evidence type="ECO:0000313" key="1">
    <source>
        <dbReference type="EnsemblMetazoa" id="GPAI012166-PA"/>
    </source>
</evidence>
<organism evidence="1 2">
    <name type="scientific">Glossina pallidipes</name>
    <name type="common">Tsetse fly</name>
    <dbReference type="NCBI Taxonomy" id="7398"/>
    <lineage>
        <taxon>Eukaryota</taxon>
        <taxon>Metazoa</taxon>
        <taxon>Ecdysozoa</taxon>
        <taxon>Arthropoda</taxon>
        <taxon>Hexapoda</taxon>
        <taxon>Insecta</taxon>
        <taxon>Pterygota</taxon>
        <taxon>Neoptera</taxon>
        <taxon>Endopterygota</taxon>
        <taxon>Diptera</taxon>
        <taxon>Brachycera</taxon>
        <taxon>Muscomorpha</taxon>
        <taxon>Hippoboscoidea</taxon>
        <taxon>Glossinidae</taxon>
        <taxon>Glossina</taxon>
    </lineage>
</organism>